<reference evidence="2" key="1">
    <citation type="journal article" date="2019" name="Int. J. Syst. Evol. Microbiol.">
        <title>The Global Catalogue of Microorganisms (GCM) 10K type strain sequencing project: providing services to taxonomists for standard genome sequencing and annotation.</title>
        <authorList>
            <consortium name="The Broad Institute Genomics Platform"/>
            <consortium name="The Broad Institute Genome Sequencing Center for Infectious Disease"/>
            <person name="Wu L."/>
            <person name="Ma J."/>
        </authorList>
    </citation>
    <scope>NUCLEOTIDE SEQUENCE [LARGE SCALE GENOMIC DNA]</scope>
    <source>
        <strain evidence="2">JCM 15896</strain>
    </source>
</reference>
<keyword evidence="2" id="KW-1185">Reference proteome</keyword>
<organism evidence="1 2">
    <name type="scientific">Aliiglaciecola litoralis</name>
    <dbReference type="NCBI Taxonomy" id="582857"/>
    <lineage>
        <taxon>Bacteria</taxon>
        <taxon>Pseudomonadati</taxon>
        <taxon>Pseudomonadota</taxon>
        <taxon>Gammaproteobacteria</taxon>
        <taxon>Alteromonadales</taxon>
        <taxon>Alteromonadaceae</taxon>
        <taxon>Aliiglaciecola</taxon>
    </lineage>
</organism>
<accession>A0ABP3WWR3</accession>
<gene>
    <name evidence="1" type="ORF">GCM10009114_17550</name>
</gene>
<dbReference type="EMBL" id="BAAAFD010000004">
    <property type="protein sequence ID" value="GAA0856277.1"/>
    <property type="molecule type" value="Genomic_DNA"/>
</dbReference>
<evidence type="ECO:0000313" key="2">
    <source>
        <dbReference type="Proteomes" id="UP001500359"/>
    </source>
</evidence>
<proteinExistence type="predicted"/>
<evidence type="ECO:0000313" key="1">
    <source>
        <dbReference type="EMBL" id="GAA0856277.1"/>
    </source>
</evidence>
<dbReference type="Proteomes" id="UP001500359">
    <property type="component" value="Unassembled WGS sequence"/>
</dbReference>
<sequence length="221" mass="25799">MTSFADPEIIACPHCDQRYLRRVFRSLSLFRELTFSDGGSIGLLSSLKEHACRCDNCNNIIKDYTKLPTLGIRTKPTFWQRWFSEPVNYDYTPRVTLSVFLELYLQSKDTNEKRNWAIKALRLINRTHKMDGHESALTPKLQDTYDNISQFILDNPITPVVDEYWLICADIHRLRGHFEMAKACYAKVCDQELTPFVEQGTRWCDDGNTSLMVVEFPESEW</sequence>
<protein>
    <submittedName>
        <fullName evidence="1">Uncharacterized protein</fullName>
    </submittedName>
</protein>
<comment type="caution">
    <text evidence="1">The sequence shown here is derived from an EMBL/GenBank/DDBJ whole genome shotgun (WGS) entry which is preliminary data.</text>
</comment>
<dbReference type="RefSeq" id="WP_343858852.1">
    <property type="nucleotide sequence ID" value="NZ_BAAAFD010000004.1"/>
</dbReference>
<name>A0ABP3WWR3_9ALTE</name>